<feature type="region of interest" description="Disordered" evidence="1">
    <location>
        <begin position="1"/>
        <end position="20"/>
    </location>
</feature>
<protein>
    <submittedName>
        <fullName evidence="2">Protein CBG24551</fullName>
    </submittedName>
</protein>
<name>A8WKY8_CAEBR</name>
<dbReference type="PANTHER" id="PTHR36937">
    <property type="entry name" value="PROTEIN CBG20935-RELATED"/>
    <property type="match status" value="1"/>
</dbReference>
<reference evidence="2 3" key="1">
    <citation type="journal article" date="2003" name="PLoS Biol.">
        <title>The genome sequence of Caenorhabditis briggsae: a platform for comparative genomics.</title>
        <authorList>
            <person name="Stein L.D."/>
            <person name="Bao Z."/>
            <person name="Blasiar D."/>
            <person name="Blumenthal T."/>
            <person name="Brent M.R."/>
            <person name="Chen N."/>
            <person name="Chinwalla A."/>
            <person name="Clarke L."/>
            <person name="Clee C."/>
            <person name="Coghlan A."/>
            <person name="Coulson A."/>
            <person name="D'Eustachio P."/>
            <person name="Fitch D.H."/>
            <person name="Fulton L.A."/>
            <person name="Fulton R.E."/>
            <person name="Griffiths-Jones S."/>
            <person name="Harris T.W."/>
            <person name="Hillier L.W."/>
            <person name="Kamath R."/>
            <person name="Kuwabara P.E."/>
            <person name="Mardis E.R."/>
            <person name="Marra M.A."/>
            <person name="Miner T.L."/>
            <person name="Minx P."/>
            <person name="Mullikin J.C."/>
            <person name="Plumb R.W."/>
            <person name="Rogers J."/>
            <person name="Schein J.E."/>
            <person name="Sohrmann M."/>
            <person name="Spieth J."/>
            <person name="Stajich J.E."/>
            <person name="Wei C."/>
            <person name="Willey D."/>
            <person name="Wilson R.K."/>
            <person name="Durbin R."/>
            <person name="Waterston R.H."/>
        </authorList>
    </citation>
    <scope>NUCLEOTIDE SEQUENCE [LARGE SCALE GENOMIC DNA]</scope>
    <source>
        <strain evidence="2 3">AF16</strain>
    </source>
</reference>
<accession>A8WKY8</accession>
<evidence type="ECO:0000313" key="3">
    <source>
        <dbReference type="Proteomes" id="UP000008549"/>
    </source>
</evidence>
<dbReference type="GeneID" id="8582506"/>
<dbReference type="KEGG" id="cbr:CBG_24551"/>
<evidence type="ECO:0000313" key="4">
    <source>
        <dbReference type="WormBase" id="CBG24551"/>
    </source>
</evidence>
<evidence type="ECO:0000256" key="1">
    <source>
        <dbReference type="SAM" id="MobiDB-lite"/>
    </source>
</evidence>
<dbReference type="EMBL" id="HE601301">
    <property type="protein sequence ID" value="CAP21134.1"/>
    <property type="molecule type" value="Genomic_DNA"/>
</dbReference>
<dbReference type="InParanoid" id="A8WKY8"/>
<reference evidence="2 3" key="2">
    <citation type="journal article" date="2011" name="PLoS Genet.">
        <title>Caenorhabditis briggsae recombinant inbred line genotypes reveal inter-strain incompatibility and the evolution of recombination.</title>
        <authorList>
            <person name="Ross J.A."/>
            <person name="Koboldt D.C."/>
            <person name="Staisch J.E."/>
            <person name="Chamberlin H.M."/>
            <person name="Gupta B.P."/>
            <person name="Miller R.D."/>
            <person name="Baird S.E."/>
            <person name="Haag E.S."/>
        </authorList>
    </citation>
    <scope>NUCLEOTIDE SEQUENCE [LARGE SCALE GENOMIC DNA]</scope>
    <source>
        <strain evidence="2 3">AF16</strain>
    </source>
</reference>
<sequence length="93" mass="9423">MIEGAAPLPTEPRGRRESARPIAYIKARTTAVRRVALSVVHRHGKRETVRISQFSNISWRAEALGSGAVGSGGRGSGALGSGALGSGAVGSGA</sequence>
<feature type="non-terminal residue" evidence="2">
    <location>
        <position position="1"/>
    </location>
</feature>
<dbReference type="AlphaFoldDB" id="A8WKY8"/>
<dbReference type="PANTHER" id="PTHR36937:SF4">
    <property type="entry name" value="SECRETED PROTEIN"/>
    <property type="match status" value="1"/>
</dbReference>
<feature type="region of interest" description="Disordered" evidence="1">
    <location>
        <begin position="68"/>
        <end position="93"/>
    </location>
</feature>
<keyword evidence="3" id="KW-1185">Reference proteome</keyword>
<dbReference type="Proteomes" id="UP000008549">
    <property type="component" value="Unassembled WGS sequence"/>
</dbReference>
<proteinExistence type="predicted"/>
<feature type="non-terminal residue" evidence="2">
    <location>
        <position position="93"/>
    </location>
</feature>
<dbReference type="RefSeq" id="XP_002640511.1">
    <property type="nucleotide sequence ID" value="XM_002640465.1"/>
</dbReference>
<organism evidence="2 3">
    <name type="scientific">Caenorhabditis briggsae</name>
    <dbReference type="NCBI Taxonomy" id="6238"/>
    <lineage>
        <taxon>Eukaryota</taxon>
        <taxon>Metazoa</taxon>
        <taxon>Ecdysozoa</taxon>
        <taxon>Nematoda</taxon>
        <taxon>Chromadorea</taxon>
        <taxon>Rhabditida</taxon>
        <taxon>Rhabditina</taxon>
        <taxon>Rhabditomorpha</taxon>
        <taxon>Rhabditoidea</taxon>
        <taxon>Rhabditidae</taxon>
        <taxon>Peloderinae</taxon>
        <taxon>Caenorhabditis</taxon>
    </lineage>
</organism>
<dbReference type="WormBase" id="CBG24551">
    <property type="protein sequence ID" value="CBP38545"/>
    <property type="gene ID" value="WBGene00042637"/>
</dbReference>
<gene>
    <name evidence="2 4" type="ORF">CBG24551</name>
    <name evidence="2" type="ORF">CBG_24551</name>
</gene>
<dbReference type="HOGENOM" id="CLU_2405598_0_0_1"/>
<dbReference type="CTD" id="8582506"/>
<evidence type="ECO:0000313" key="2">
    <source>
        <dbReference type="EMBL" id="CAP21134.1"/>
    </source>
</evidence>